<organism evidence="3 4">
    <name type="scientific">Aspergillus uvarum CBS 121591</name>
    <dbReference type="NCBI Taxonomy" id="1448315"/>
    <lineage>
        <taxon>Eukaryota</taxon>
        <taxon>Fungi</taxon>
        <taxon>Dikarya</taxon>
        <taxon>Ascomycota</taxon>
        <taxon>Pezizomycotina</taxon>
        <taxon>Eurotiomycetes</taxon>
        <taxon>Eurotiomycetidae</taxon>
        <taxon>Eurotiales</taxon>
        <taxon>Aspergillaceae</taxon>
        <taxon>Aspergillus</taxon>
        <taxon>Aspergillus subgen. Circumdati</taxon>
    </lineage>
</organism>
<keyword evidence="2" id="KW-0732">Signal</keyword>
<dbReference type="RefSeq" id="XP_025492861.1">
    <property type="nucleotide sequence ID" value="XM_025639243.1"/>
</dbReference>
<feature type="compositionally biased region" description="Low complexity" evidence="1">
    <location>
        <begin position="149"/>
        <end position="162"/>
    </location>
</feature>
<dbReference type="Proteomes" id="UP000248340">
    <property type="component" value="Unassembled WGS sequence"/>
</dbReference>
<proteinExistence type="predicted"/>
<accession>A0A319CG07</accession>
<protein>
    <submittedName>
        <fullName evidence="3">Uncharacterized protein</fullName>
    </submittedName>
</protein>
<feature type="region of interest" description="Disordered" evidence="1">
    <location>
        <begin position="149"/>
        <end position="178"/>
    </location>
</feature>
<feature type="chain" id="PRO_5016259391" evidence="2">
    <location>
        <begin position="23"/>
        <end position="240"/>
    </location>
</feature>
<keyword evidence="4" id="KW-1185">Reference proteome</keyword>
<evidence type="ECO:0000256" key="1">
    <source>
        <dbReference type="SAM" id="MobiDB-lite"/>
    </source>
</evidence>
<reference evidence="3 4" key="1">
    <citation type="submission" date="2016-12" db="EMBL/GenBank/DDBJ databases">
        <title>The genomes of Aspergillus section Nigri reveals drivers in fungal speciation.</title>
        <authorList>
            <consortium name="DOE Joint Genome Institute"/>
            <person name="Vesth T.C."/>
            <person name="Nybo J."/>
            <person name="Theobald S."/>
            <person name="Brandl J."/>
            <person name="Frisvad J.C."/>
            <person name="Nielsen K.F."/>
            <person name="Lyhne E.K."/>
            <person name="Kogle M.E."/>
            <person name="Kuo A."/>
            <person name="Riley R."/>
            <person name="Clum A."/>
            <person name="Nolan M."/>
            <person name="Lipzen A."/>
            <person name="Salamov A."/>
            <person name="Henrissat B."/>
            <person name="Wiebenga A."/>
            <person name="De Vries R.P."/>
            <person name="Grigoriev I.V."/>
            <person name="Mortensen U.H."/>
            <person name="Andersen M.R."/>
            <person name="Baker S.E."/>
        </authorList>
    </citation>
    <scope>NUCLEOTIDE SEQUENCE [LARGE SCALE GENOMIC DNA]</scope>
    <source>
        <strain evidence="3 4">CBS 121591</strain>
    </source>
</reference>
<sequence length="240" mass="26365">MYVDIPRLLLMVWAIVQPAVVAQDFPCSAQNCYKNCVAESDACLEDCREEAARIRNQRQAGIFWRRCRWGCDREIANCFSKDCKDLCPPKLEATYDICSNDCLQSALAGLDRCAQNRRPLDFCVPNNNEVFKDCEETCSKLYPTEQPTQAPATATTAPAATANPPPPPPPPPTDATDGSFERCGTIDRYLEASGVCLGPCLFNLCLNEQKCSGVTEEAANRQCASDGIKAYESCVHACQS</sequence>
<dbReference type="OrthoDB" id="4494664at2759"/>
<name>A0A319CG07_9EURO</name>
<evidence type="ECO:0000313" key="3">
    <source>
        <dbReference type="EMBL" id="PYH82661.1"/>
    </source>
</evidence>
<evidence type="ECO:0000313" key="4">
    <source>
        <dbReference type="Proteomes" id="UP000248340"/>
    </source>
</evidence>
<gene>
    <name evidence="3" type="ORF">BO82DRAFT_401304</name>
</gene>
<dbReference type="GeneID" id="37141985"/>
<dbReference type="EMBL" id="KZ821694">
    <property type="protein sequence ID" value="PYH82661.1"/>
    <property type="molecule type" value="Genomic_DNA"/>
</dbReference>
<dbReference type="AlphaFoldDB" id="A0A319CG07"/>
<feature type="signal peptide" evidence="2">
    <location>
        <begin position="1"/>
        <end position="22"/>
    </location>
</feature>
<evidence type="ECO:0000256" key="2">
    <source>
        <dbReference type="SAM" id="SignalP"/>
    </source>
</evidence>
<feature type="compositionally biased region" description="Pro residues" evidence="1">
    <location>
        <begin position="163"/>
        <end position="173"/>
    </location>
</feature>
<dbReference type="VEuPathDB" id="FungiDB:BO82DRAFT_401304"/>